<reference evidence="3 4" key="1">
    <citation type="submission" date="2019-08" db="EMBL/GenBank/DDBJ databases">
        <authorList>
            <person name="Lei W."/>
        </authorList>
    </citation>
    <scope>NUCLEOTIDE SEQUENCE [LARGE SCALE GENOMIC DNA]</scope>
    <source>
        <strain evidence="3 4">CCUG 58627</strain>
    </source>
</reference>
<accession>A0A5C5UT09</accession>
<dbReference type="InterPro" id="IPR004919">
    <property type="entry name" value="GmrSD_N"/>
</dbReference>
<feature type="domain" description="GmrSD restriction endonucleases N-terminal" evidence="2">
    <location>
        <begin position="11"/>
        <end position="251"/>
    </location>
</feature>
<evidence type="ECO:0000313" key="4">
    <source>
        <dbReference type="Proteomes" id="UP000320791"/>
    </source>
</evidence>
<dbReference type="Proteomes" id="UP000320791">
    <property type="component" value="Unassembled WGS sequence"/>
</dbReference>
<gene>
    <name evidence="3" type="ORF">FRX94_01645</name>
</gene>
<organism evidence="3 4">
    <name type="scientific">Corynebacterium canis</name>
    <dbReference type="NCBI Taxonomy" id="679663"/>
    <lineage>
        <taxon>Bacteria</taxon>
        <taxon>Bacillati</taxon>
        <taxon>Actinomycetota</taxon>
        <taxon>Actinomycetes</taxon>
        <taxon>Mycobacteriales</taxon>
        <taxon>Corynebacteriaceae</taxon>
        <taxon>Corynebacterium</taxon>
    </lineage>
</organism>
<name>A0A5C5UT09_9CORY</name>
<sequence length="592" mass="65702">MSFSTPSYDLLDLFGRIDRGDLQLPDFQRDYSWDVDQIRSLLVTVLRGYPVGCFMALDTRNEPMRFRPRPLGGAPDRGVDPGLLLLDGQQRLTTLYQSLCGDGEVRTKDPRNKRIRRKFFVDVARAVSADIMPDEAVFSVDETGKVRSHFGPNIPDGIYDHASAIAAGVVPVSVLLFSEGTDMLFDLVDVPGGDRETVKRFYNRVMKPLSGYSVPVIRLDRETARGGVGSIFAKANSAGAQMDVFELLTAVFGTQDPNFKLSEHWAEIQQALRQHSVLDEIGPTEFLTAVALLVTHHRGQAHGQREDILDLDLDAYVPAAAAILAGFEAAAEFLYQRCVFSKDLVPYTSQIIPLAVILALLQESDGQHEQSLDRLNQWFWSGVFGELYGSPAVEVRAARDVDQVVAWVRDPNAPVPATVQKAVFMESRLLSAAPDSGLYRGIWALIMARGARDWRTGRLFDRQSFEELAVSFSRIFPQGWDVDPLLANSVLNHTPMSRRTEVILSDASPARYLGRVQNKSLMEDAEFDALIASHLLDPELLHQARATEFLTDRRQRLLAMVEEAMGAEAVRDVDESDLAGGEEGPDAFAKAH</sequence>
<evidence type="ECO:0000313" key="3">
    <source>
        <dbReference type="EMBL" id="TWT28917.1"/>
    </source>
</evidence>
<dbReference type="RefSeq" id="WP_146323372.1">
    <property type="nucleotide sequence ID" value="NZ_BAABLR010000075.1"/>
</dbReference>
<dbReference type="Pfam" id="PF03235">
    <property type="entry name" value="GmrSD_N"/>
    <property type="match status" value="1"/>
</dbReference>
<protein>
    <submittedName>
        <fullName evidence="3">DUF262 domain-containing protein</fullName>
    </submittedName>
</protein>
<dbReference type="EMBL" id="VOHM01000002">
    <property type="protein sequence ID" value="TWT28917.1"/>
    <property type="molecule type" value="Genomic_DNA"/>
</dbReference>
<dbReference type="AlphaFoldDB" id="A0A5C5UT09"/>
<comment type="caution">
    <text evidence="3">The sequence shown here is derived from an EMBL/GenBank/DDBJ whole genome shotgun (WGS) entry which is preliminary data.</text>
</comment>
<keyword evidence="4" id="KW-1185">Reference proteome</keyword>
<proteinExistence type="predicted"/>
<dbReference type="PANTHER" id="PTHR37292:SF2">
    <property type="entry name" value="DUF262 DOMAIN-CONTAINING PROTEIN"/>
    <property type="match status" value="1"/>
</dbReference>
<evidence type="ECO:0000256" key="1">
    <source>
        <dbReference type="SAM" id="MobiDB-lite"/>
    </source>
</evidence>
<feature type="region of interest" description="Disordered" evidence="1">
    <location>
        <begin position="572"/>
        <end position="592"/>
    </location>
</feature>
<evidence type="ECO:0000259" key="2">
    <source>
        <dbReference type="Pfam" id="PF03235"/>
    </source>
</evidence>
<dbReference type="PANTHER" id="PTHR37292">
    <property type="entry name" value="VNG6097C"/>
    <property type="match status" value="1"/>
</dbReference>
<dbReference type="OrthoDB" id="9787127at2"/>